<evidence type="ECO:0000313" key="2">
    <source>
        <dbReference type="Proteomes" id="UP000721954"/>
    </source>
</evidence>
<accession>A0ABS3XW19</accession>
<evidence type="ECO:0000313" key="1">
    <source>
        <dbReference type="EMBL" id="MBO8199266.1"/>
    </source>
</evidence>
<organism evidence="1 2">
    <name type="scientific">Streptomyces smyrnaeus</name>
    <dbReference type="NCBI Taxonomy" id="1387713"/>
    <lineage>
        <taxon>Bacteria</taxon>
        <taxon>Bacillati</taxon>
        <taxon>Actinomycetota</taxon>
        <taxon>Actinomycetes</taxon>
        <taxon>Kitasatosporales</taxon>
        <taxon>Streptomycetaceae</taxon>
        <taxon>Streptomyces</taxon>
    </lineage>
</organism>
<dbReference type="GeneID" id="96259584"/>
<gene>
    <name evidence="1" type="ORF">JW613_13295</name>
</gene>
<comment type="caution">
    <text evidence="1">The sequence shown here is derived from an EMBL/GenBank/DDBJ whole genome shotgun (WGS) entry which is preliminary data.</text>
</comment>
<name>A0ABS3XW19_9ACTN</name>
<proteinExistence type="predicted"/>
<dbReference type="EMBL" id="JAFFZM010000007">
    <property type="protein sequence ID" value="MBO8199266.1"/>
    <property type="molecule type" value="Genomic_DNA"/>
</dbReference>
<dbReference type="Proteomes" id="UP000721954">
    <property type="component" value="Unassembled WGS sequence"/>
</dbReference>
<dbReference type="Pfam" id="PF16157">
    <property type="entry name" value="DUF4865"/>
    <property type="match status" value="1"/>
</dbReference>
<dbReference type="InterPro" id="IPR032349">
    <property type="entry name" value="DUF4865"/>
</dbReference>
<reference evidence="1 2" key="1">
    <citation type="submission" date="2021-02" db="EMBL/GenBank/DDBJ databases">
        <title>Streptomyces spirodelae sp. nov., isolated from duckweed.</title>
        <authorList>
            <person name="Saimee Y."/>
            <person name="Duangmal K."/>
        </authorList>
    </citation>
    <scope>NUCLEOTIDE SEQUENCE [LARGE SCALE GENOMIC DNA]</scope>
    <source>
        <strain evidence="1 2">DSM 42105</strain>
    </source>
</reference>
<sequence>MYAMQYSVPLPADYDMRIIRDRVARTGHLLDGFSGLNFKAYLIRERSNGAAVNEYAPFYVWNDIDGMRAFCWGEPGYSTIVRDFGRRPIQDWTLINLAEGHRSLDQARSMSITTQPLPAGAAPVDVIEDLTEDFLASVGPSTIRKVAAVDVTSWTLLLAELNADQPTADHEAISYRVLHVSPGPRG</sequence>
<protein>
    <submittedName>
        <fullName evidence="1">DUF4865 family protein</fullName>
    </submittedName>
</protein>
<dbReference type="RefSeq" id="WP_209211012.1">
    <property type="nucleotide sequence ID" value="NZ_JAFFZM010000007.1"/>
</dbReference>
<keyword evidence="2" id="KW-1185">Reference proteome</keyword>